<dbReference type="Proteomes" id="UP001596050">
    <property type="component" value="Unassembled WGS sequence"/>
</dbReference>
<evidence type="ECO:0000256" key="7">
    <source>
        <dbReference type="ARBA" id="ARBA00022989"/>
    </source>
</evidence>
<protein>
    <submittedName>
        <fullName evidence="11">Type II secretion system protein N</fullName>
    </submittedName>
</protein>
<evidence type="ECO:0000259" key="10">
    <source>
        <dbReference type="Pfam" id="PF11356"/>
    </source>
</evidence>
<organism evidence="11 12">
    <name type="scientific">Massilia niabensis</name>
    <dbReference type="NCBI Taxonomy" id="544910"/>
    <lineage>
        <taxon>Bacteria</taxon>
        <taxon>Pseudomonadati</taxon>
        <taxon>Pseudomonadota</taxon>
        <taxon>Betaproteobacteria</taxon>
        <taxon>Burkholderiales</taxon>
        <taxon>Oxalobacteraceae</taxon>
        <taxon>Telluria group</taxon>
        <taxon>Massilia</taxon>
    </lineage>
</organism>
<dbReference type="RefSeq" id="WP_379782998.1">
    <property type="nucleotide sequence ID" value="NZ_JBHSMU010000009.1"/>
</dbReference>
<dbReference type="Gene3D" id="2.30.30.830">
    <property type="match status" value="1"/>
</dbReference>
<keyword evidence="7" id="KW-1133">Transmembrane helix</keyword>
<keyword evidence="2" id="KW-0813">Transport</keyword>
<evidence type="ECO:0000256" key="8">
    <source>
        <dbReference type="ARBA" id="ARBA00023136"/>
    </source>
</evidence>
<sequence length="229" mass="23542">MKRLPLLFTLLALIFLAVSATYWGMQLYKPQQRPITTVQTAALPEPSPDAAATLFGGQPVTNVVSNYQLTGIVSAGRDSVAILVADGQPPKALKVGRELAPGVSVSEVHPKYIMLSEGGVMKRVDLVADSRPAIALSGAPMGAPQMAQPVAPGAMPTVEPQTSPGAVQAPPPPGEVNPVVPQGQEPPQEGPPPDITPPPAPPTPAPSPPQMPPPTRSIGSPVSGQPVSQ</sequence>
<evidence type="ECO:0000256" key="9">
    <source>
        <dbReference type="SAM" id="MobiDB-lite"/>
    </source>
</evidence>
<evidence type="ECO:0000313" key="11">
    <source>
        <dbReference type="EMBL" id="MFC5460292.1"/>
    </source>
</evidence>
<dbReference type="InterPro" id="IPR024961">
    <property type="entry name" value="T2SS_GspC_N"/>
</dbReference>
<evidence type="ECO:0000256" key="2">
    <source>
        <dbReference type="ARBA" id="ARBA00022448"/>
    </source>
</evidence>
<dbReference type="Pfam" id="PF11356">
    <property type="entry name" value="T2SSC"/>
    <property type="match status" value="1"/>
</dbReference>
<evidence type="ECO:0000256" key="5">
    <source>
        <dbReference type="ARBA" id="ARBA00022692"/>
    </source>
</evidence>
<name>A0ABW0L616_9BURK</name>
<gene>
    <name evidence="11" type="ORF">ACFPN5_10785</name>
</gene>
<reference evidence="12" key="1">
    <citation type="journal article" date="2019" name="Int. J. Syst. Evol. Microbiol.">
        <title>The Global Catalogue of Microorganisms (GCM) 10K type strain sequencing project: providing services to taxonomists for standard genome sequencing and annotation.</title>
        <authorList>
            <consortium name="The Broad Institute Genomics Platform"/>
            <consortium name="The Broad Institute Genome Sequencing Center for Infectious Disease"/>
            <person name="Wu L."/>
            <person name="Ma J."/>
        </authorList>
    </citation>
    <scope>NUCLEOTIDE SEQUENCE [LARGE SCALE GENOMIC DNA]</scope>
    <source>
        <strain evidence="12">KACC 12649</strain>
    </source>
</reference>
<evidence type="ECO:0000256" key="6">
    <source>
        <dbReference type="ARBA" id="ARBA00022927"/>
    </source>
</evidence>
<keyword evidence="6" id="KW-0653">Protein transport</keyword>
<proteinExistence type="predicted"/>
<keyword evidence="4" id="KW-0997">Cell inner membrane</keyword>
<evidence type="ECO:0000256" key="4">
    <source>
        <dbReference type="ARBA" id="ARBA00022519"/>
    </source>
</evidence>
<keyword evidence="5" id="KW-0812">Transmembrane</keyword>
<feature type="compositionally biased region" description="Low complexity" evidence="9">
    <location>
        <begin position="176"/>
        <end position="187"/>
    </location>
</feature>
<evidence type="ECO:0000256" key="3">
    <source>
        <dbReference type="ARBA" id="ARBA00022475"/>
    </source>
</evidence>
<feature type="compositionally biased region" description="Polar residues" evidence="9">
    <location>
        <begin position="217"/>
        <end position="229"/>
    </location>
</feature>
<comment type="subcellular location">
    <subcellularLocation>
        <location evidence="1">Cell inner membrane</location>
    </subcellularLocation>
</comment>
<dbReference type="EMBL" id="JBHSMU010000009">
    <property type="protein sequence ID" value="MFC5460292.1"/>
    <property type="molecule type" value="Genomic_DNA"/>
</dbReference>
<evidence type="ECO:0000313" key="12">
    <source>
        <dbReference type="Proteomes" id="UP001596050"/>
    </source>
</evidence>
<accession>A0ABW0L616</accession>
<feature type="region of interest" description="Disordered" evidence="9">
    <location>
        <begin position="139"/>
        <end position="229"/>
    </location>
</feature>
<keyword evidence="8" id="KW-0472">Membrane</keyword>
<evidence type="ECO:0000256" key="1">
    <source>
        <dbReference type="ARBA" id="ARBA00004533"/>
    </source>
</evidence>
<keyword evidence="12" id="KW-1185">Reference proteome</keyword>
<feature type="compositionally biased region" description="Pro residues" evidence="9">
    <location>
        <begin position="188"/>
        <end position="215"/>
    </location>
</feature>
<feature type="domain" description="Type II secretion system protein GspC N-terminal" evidence="10">
    <location>
        <begin position="55"/>
        <end position="123"/>
    </location>
</feature>
<keyword evidence="3" id="KW-1003">Cell membrane</keyword>
<comment type="caution">
    <text evidence="11">The sequence shown here is derived from an EMBL/GenBank/DDBJ whole genome shotgun (WGS) entry which is preliminary data.</text>
</comment>